<dbReference type="InterPro" id="IPR050210">
    <property type="entry name" value="tRNA_Adenine-N(6)_MTase"/>
</dbReference>
<dbReference type="HAMAP" id="MF_01872">
    <property type="entry name" value="tRNA_methyltr_YfiC"/>
    <property type="match status" value="1"/>
</dbReference>
<dbReference type="EMBL" id="BSOH01000001">
    <property type="protein sequence ID" value="GLR15443.1"/>
    <property type="molecule type" value="Genomic_DNA"/>
</dbReference>
<evidence type="ECO:0000256" key="3">
    <source>
        <dbReference type="ARBA" id="ARBA00022679"/>
    </source>
</evidence>
<comment type="catalytic activity">
    <reaction evidence="6">
        <text>adenosine(37) in tRNA1(Val) + S-adenosyl-L-methionine = N(6)-methyladenosine(37) in tRNA1(Val) + S-adenosyl-L-homocysteine + H(+)</text>
        <dbReference type="Rhea" id="RHEA:43160"/>
        <dbReference type="Rhea" id="RHEA-COMP:10369"/>
        <dbReference type="Rhea" id="RHEA-COMP:10370"/>
        <dbReference type="ChEBI" id="CHEBI:15378"/>
        <dbReference type="ChEBI" id="CHEBI:57856"/>
        <dbReference type="ChEBI" id="CHEBI:59789"/>
        <dbReference type="ChEBI" id="CHEBI:74411"/>
        <dbReference type="ChEBI" id="CHEBI:74449"/>
        <dbReference type="EC" id="2.1.1.223"/>
    </reaction>
</comment>
<evidence type="ECO:0000313" key="8">
    <source>
        <dbReference type="EMBL" id="GLR15443.1"/>
    </source>
</evidence>
<dbReference type="CDD" id="cd02440">
    <property type="entry name" value="AdoMet_MTases"/>
    <property type="match status" value="1"/>
</dbReference>
<dbReference type="GO" id="GO:0008033">
    <property type="term" value="P:tRNA processing"/>
    <property type="evidence" value="ECO:0007669"/>
    <property type="project" value="UniProtKB-UniRule"/>
</dbReference>
<dbReference type="InterPro" id="IPR002052">
    <property type="entry name" value="DNA_methylase_N6_adenine_CS"/>
</dbReference>
<dbReference type="PROSITE" id="PS00092">
    <property type="entry name" value="N6_MTASE"/>
    <property type="match status" value="1"/>
</dbReference>
<comment type="function">
    <text evidence="6">Specifically methylates the adenine in position 37 of tRNA(1)(Val) (anticodon cmo5UAC).</text>
</comment>
<sequence>MSETHFRFKQFEVSQEQCAMKINTDGVLLGAWVDVAGKKKILDVGTGSGVIAMMLAQRSDAEHIVGVEIDDDSYVEAKENMSLCEWKDHLEAVHASVQDYSNNCDEEFDLIVSNPPFFSGGTLSATQEKTDVRHTTKLSHNDLLRAAYDLLSKDGDFAVVLPHLEGLRFVELAEQYRFYCSQITEVNSFPEKPIARLLLNFKKKSSTLVKSNLSIRTTQDQYSDEYIALTKDFYLKM</sequence>
<evidence type="ECO:0000256" key="4">
    <source>
        <dbReference type="ARBA" id="ARBA00022691"/>
    </source>
</evidence>
<protein>
    <recommendedName>
        <fullName evidence="6">tRNA1(Val) (adenine(37)-N6)-methyltransferase</fullName>
        <ecNumber evidence="6">2.1.1.223</ecNumber>
    </recommendedName>
    <alternativeName>
        <fullName evidence="6">tRNA m6A37 methyltransferase</fullName>
    </alternativeName>
</protein>
<dbReference type="SUPFAM" id="SSF53335">
    <property type="entry name" value="S-adenosyl-L-methionine-dependent methyltransferases"/>
    <property type="match status" value="1"/>
</dbReference>
<keyword evidence="3 6" id="KW-0808">Transferase</keyword>
<dbReference type="Proteomes" id="UP001156666">
    <property type="component" value="Unassembled WGS sequence"/>
</dbReference>
<dbReference type="RefSeq" id="WP_235292336.1">
    <property type="nucleotide sequence ID" value="NZ_BSOH01000001.1"/>
</dbReference>
<feature type="domain" description="Methyltransferase small" evidence="7">
    <location>
        <begin position="33"/>
        <end position="167"/>
    </location>
</feature>
<evidence type="ECO:0000313" key="9">
    <source>
        <dbReference type="Proteomes" id="UP001156666"/>
    </source>
</evidence>
<accession>A0AA37SIU6</accession>
<dbReference type="GO" id="GO:0032259">
    <property type="term" value="P:methylation"/>
    <property type="evidence" value="ECO:0007669"/>
    <property type="project" value="UniProtKB-KW"/>
</dbReference>
<dbReference type="InterPro" id="IPR007848">
    <property type="entry name" value="Small_mtfrase_dom"/>
</dbReference>
<dbReference type="PANTHER" id="PTHR47739">
    <property type="entry name" value="TRNA1(VAL) (ADENINE(37)-N6)-METHYLTRANSFERASE"/>
    <property type="match status" value="1"/>
</dbReference>
<organism evidence="8 9">
    <name type="scientific">Portibacter lacus</name>
    <dbReference type="NCBI Taxonomy" id="1099794"/>
    <lineage>
        <taxon>Bacteria</taxon>
        <taxon>Pseudomonadati</taxon>
        <taxon>Bacteroidota</taxon>
        <taxon>Saprospiria</taxon>
        <taxon>Saprospirales</taxon>
        <taxon>Haliscomenobacteraceae</taxon>
        <taxon>Portibacter</taxon>
    </lineage>
</organism>
<keyword evidence="5 6" id="KW-0819">tRNA processing</keyword>
<dbReference type="GO" id="GO:0003676">
    <property type="term" value="F:nucleic acid binding"/>
    <property type="evidence" value="ECO:0007669"/>
    <property type="project" value="InterPro"/>
</dbReference>
<keyword evidence="4 6" id="KW-0949">S-adenosyl-L-methionine</keyword>
<comment type="subcellular location">
    <subcellularLocation>
        <location evidence="6">Cytoplasm</location>
    </subcellularLocation>
</comment>
<evidence type="ECO:0000259" key="7">
    <source>
        <dbReference type="Pfam" id="PF05175"/>
    </source>
</evidence>
<comment type="similarity">
    <text evidence="6">Belongs to the methyltransferase superfamily. tRNA (adenine-N(6)-)-methyltransferase family.</text>
</comment>
<dbReference type="Pfam" id="PF05175">
    <property type="entry name" value="MTS"/>
    <property type="match status" value="1"/>
</dbReference>
<dbReference type="GO" id="GO:0016430">
    <property type="term" value="F:tRNA (adenine-N6)-methyltransferase activity"/>
    <property type="evidence" value="ECO:0007669"/>
    <property type="project" value="UniProtKB-UniRule"/>
</dbReference>
<proteinExistence type="inferred from homology"/>
<keyword evidence="2 6" id="KW-0489">Methyltransferase</keyword>
<evidence type="ECO:0000256" key="1">
    <source>
        <dbReference type="ARBA" id="ARBA00022490"/>
    </source>
</evidence>
<keyword evidence="1 6" id="KW-0963">Cytoplasm</keyword>
<comment type="caution">
    <text evidence="8">The sequence shown here is derived from an EMBL/GenBank/DDBJ whole genome shotgun (WGS) entry which is preliminary data.</text>
</comment>
<evidence type="ECO:0000256" key="6">
    <source>
        <dbReference type="HAMAP-Rule" id="MF_01872"/>
    </source>
</evidence>
<dbReference type="EC" id="2.1.1.223" evidence="6"/>
<name>A0AA37SIU6_9BACT</name>
<dbReference type="AlphaFoldDB" id="A0AA37SIU6"/>
<dbReference type="InterPro" id="IPR029063">
    <property type="entry name" value="SAM-dependent_MTases_sf"/>
</dbReference>
<dbReference type="GO" id="GO:0005737">
    <property type="term" value="C:cytoplasm"/>
    <property type="evidence" value="ECO:0007669"/>
    <property type="project" value="UniProtKB-SubCell"/>
</dbReference>
<keyword evidence="9" id="KW-1185">Reference proteome</keyword>
<gene>
    <name evidence="8" type="ORF">GCM10007940_00580</name>
</gene>
<dbReference type="InterPro" id="IPR022882">
    <property type="entry name" value="tRNA_adenine-N6_MeTrfase"/>
</dbReference>
<dbReference type="PRINTS" id="PR00507">
    <property type="entry name" value="N12N6MTFRASE"/>
</dbReference>
<dbReference type="Gene3D" id="3.40.50.150">
    <property type="entry name" value="Vaccinia Virus protein VP39"/>
    <property type="match status" value="1"/>
</dbReference>
<evidence type="ECO:0000256" key="5">
    <source>
        <dbReference type="ARBA" id="ARBA00022694"/>
    </source>
</evidence>
<dbReference type="PANTHER" id="PTHR47739:SF1">
    <property type="entry name" value="TRNA1(VAL) (ADENINE(37)-N6)-METHYLTRANSFERASE"/>
    <property type="match status" value="1"/>
</dbReference>
<evidence type="ECO:0000256" key="2">
    <source>
        <dbReference type="ARBA" id="ARBA00022603"/>
    </source>
</evidence>
<reference evidence="8" key="1">
    <citation type="journal article" date="2014" name="Int. J. Syst. Evol. Microbiol.">
        <title>Complete genome sequence of Corynebacterium casei LMG S-19264T (=DSM 44701T), isolated from a smear-ripened cheese.</title>
        <authorList>
            <consortium name="US DOE Joint Genome Institute (JGI-PGF)"/>
            <person name="Walter F."/>
            <person name="Albersmeier A."/>
            <person name="Kalinowski J."/>
            <person name="Ruckert C."/>
        </authorList>
    </citation>
    <scope>NUCLEOTIDE SEQUENCE</scope>
    <source>
        <strain evidence="8">NBRC 108769</strain>
    </source>
</reference>
<reference evidence="8" key="2">
    <citation type="submission" date="2023-01" db="EMBL/GenBank/DDBJ databases">
        <title>Draft genome sequence of Portibacter lacus strain NBRC 108769.</title>
        <authorList>
            <person name="Sun Q."/>
            <person name="Mori K."/>
        </authorList>
    </citation>
    <scope>NUCLEOTIDE SEQUENCE</scope>
    <source>
        <strain evidence="8">NBRC 108769</strain>
    </source>
</reference>